<reference evidence="4" key="1">
    <citation type="submission" date="2020-05" db="EMBL/GenBank/DDBJ databases">
        <authorList>
            <person name="Chiriac C."/>
            <person name="Salcher M."/>
            <person name="Ghai R."/>
            <person name="Kavagutti S V."/>
        </authorList>
    </citation>
    <scope>NUCLEOTIDE SEQUENCE</scope>
</reference>
<dbReference type="AlphaFoldDB" id="A0A6J5ZFC7"/>
<name>A0A6J5ZFC7_9ZZZZ</name>
<evidence type="ECO:0000256" key="1">
    <source>
        <dbReference type="ARBA" id="ARBA00005771"/>
    </source>
</evidence>
<dbReference type="Pfam" id="PF00685">
    <property type="entry name" value="Sulfotransfer_1"/>
    <property type="match status" value="1"/>
</dbReference>
<accession>A0A6J5ZFC7</accession>
<sequence>MAHAADAYLCSYPKSGRTWMRFALSNLMDEVYGLGLDLDMENMFGLIPNDDGRKLTQPWKTLDAYSFAERTDVPFAAMSHLPWEERFATIPVVLLMRTPADSLVSRYYHMSRHAGEFKDDIDQFARDPLYGVPGLVEYFASWEPHAEDPNVVAVTYEQLRSEPLEPFSRIVSQLGIEATAAQMEAALEMSTVDRMREVERRSGVGQPNDYDRNDPQAMRVRKARVGGWREELSSETIDYLLGAFAQSDSASALLERYSIVPQVEPA</sequence>
<dbReference type="PANTHER" id="PTHR11783">
    <property type="entry name" value="SULFOTRANSFERASE SULT"/>
    <property type="match status" value="1"/>
</dbReference>
<evidence type="ECO:0000259" key="3">
    <source>
        <dbReference type="Pfam" id="PF00685"/>
    </source>
</evidence>
<dbReference type="GO" id="GO:0008146">
    <property type="term" value="F:sulfotransferase activity"/>
    <property type="evidence" value="ECO:0007669"/>
    <property type="project" value="InterPro"/>
</dbReference>
<dbReference type="SUPFAM" id="SSF52540">
    <property type="entry name" value="P-loop containing nucleoside triphosphate hydrolases"/>
    <property type="match status" value="1"/>
</dbReference>
<proteinExistence type="inferred from homology"/>
<dbReference type="InterPro" id="IPR027417">
    <property type="entry name" value="P-loop_NTPase"/>
</dbReference>
<dbReference type="EMBL" id="CAESAN010000029">
    <property type="protein sequence ID" value="CAB4340048.1"/>
    <property type="molecule type" value="Genomic_DNA"/>
</dbReference>
<feature type="domain" description="Sulfotransferase" evidence="3">
    <location>
        <begin position="6"/>
        <end position="240"/>
    </location>
</feature>
<organism evidence="4">
    <name type="scientific">freshwater metagenome</name>
    <dbReference type="NCBI Taxonomy" id="449393"/>
    <lineage>
        <taxon>unclassified sequences</taxon>
        <taxon>metagenomes</taxon>
        <taxon>ecological metagenomes</taxon>
    </lineage>
</organism>
<evidence type="ECO:0000256" key="2">
    <source>
        <dbReference type="ARBA" id="ARBA00022679"/>
    </source>
</evidence>
<dbReference type="Gene3D" id="3.40.50.300">
    <property type="entry name" value="P-loop containing nucleotide triphosphate hydrolases"/>
    <property type="match status" value="1"/>
</dbReference>
<dbReference type="InterPro" id="IPR000863">
    <property type="entry name" value="Sulfotransferase_dom"/>
</dbReference>
<keyword evidence="2" id="KW-0808">Transferase</keyword>
<evidence type="ECO:0000313" key="4">
    <source>
        <dbReference type="EMBL" id="CAB4340048.1"/>
    </source>
</evidence>
<gene>
    <name evidence="4" type="ORF">UFOPK3547_00495</name>
</gene>
<comment type="similarity">
    <text evidence="1">Belongs to the sulfotransferase 1 family.</text>
</comment>
<protein>
    <submittedName>
        <fullName evidence="4">Unannotated protein</fullName>
    </submittedName>
</protein>